<keyword evidence="2" id="KW-0547">Nucleotide-binding</keyword>
<dbReference type="FunFam" id="3.50.7.10:FF:000001">
    <property type="entry name" value="60 kDa chaperonin"/>
    <property type="match status" value="1"/>
</dbReference>
<sequence length="589" mass="63408">MYRFAANLAGKARLARNSSQQVGSRWGWSRNYAAKDIRFGVEARALMLKGVEELADAVKVTMGPKGRNVVIEQSWGAPKVTKDGVTVAKSIEFKDKVKNIGASLVKQVANATNDVAGDGTTCATVLTRAIFTEGCKSVAAGMNAMDLRRGITMAVDAVVTNLKSRARMISTSEEIAQVGTISANGEREIGELIAKAMEKVGKEGVITIQVCIYALFMHGDFCETHKFVILCTCYFMYWEERVVLGFCFSVSWRAISIEMSRALPVPVNLKVCLASFSWMGKTLFNELEVVEGMKLDRGYISPYFITNQKNQKCRQRPLLIVAEDVESDALATLILNKLRAGIKVCAVKAPGFGENRKSSLQDLAVLTGGQVITEELGMNLDDVELDMLGSCKKIRSGIELSTSDYDKEKLQERLAKLSGGVAVLKIGGASEAEVGEKKDRVTDALNATKAAVEEGIVPGGGVALLYASKELEKLPTANFDQKIGVQIIQNALKTPVYTIASNAGVEGAVVVGKLLESDNPDLGYDAAKGEYVDMVKAGIIDPLKVIRTALVDAASVSSLMTTTEAIVVEQPKDEKPAPPMGGGMGEMDY</sequence>
<dbReference type="FunFam" id="1.10.560.10:FF:000001">
    <property type="entry name" value="60 kDa chaperonin"/>
    <property type="match status" value="1"/>
</dbReference>
<evidence type="ECO:0000256" key="4">
    <source>
        <dbReference type="ARBA" id="ARBA00023186"/>
    </source>
</evidence>
<evidence type="ECO:0000256" key="2">
    <source>
        <dbReference type="ARBA" id="ARBA00022741"/>
    </source>
</evidence>
<comment type="similarity">
    <text evidence="1 6">Belongs to the chaperonin (HSP60) family.</text>
</comment>
<keyword evidence="4" id="KW-0143">Chaperone</keyword>
<protein>
    <submittedName>
        <fullName evidence="7">Chaperonin CPN60-2, mitochondrial</fullName>
    </submittedName>
</protein>
<reference evidence="7" key="1">
    <citation type="submission" date="2020-06" db="EMBL/GenBank/DDBJ databases">
        <authorList>
            <person name="Li T."/>
            <person name="Hu X."/>
            <person name="Zhang T."/>
            <person name="Song X."/>
            <person name="Zhang H."/>
            <person name="Dai N."/>
            <person name="Sheng W."/>
            <person name="Hou X."/>
            <person name="Wei L."/>
        </authorList>
    </citation>
    <scope>NUCLEOTIDE SEQUENCE</scope>
    <source>
        <strain evidence="7">KEN8</strain>
        <tissue evidence="7">Leaf</tissue>
    </source>
</reference>
<accession>A0AAW2RB68</accession>
<dbReference type="PANTHER" id="PTHR45633">
    <property type="entry name" value="60 KDA HEAT SHOCK PROTEIN, MITOCHONDRIAL"/>
    <property type="match status" value="1"/>
</dbReference>
<evidence type="ECO:0000256" key="3">
    <source>
        <dbReference type="ARBA" id="ARBA00022840"/>
    </source>
</evidence>
<dbReference type="AlphaFoldDB" id="A0AAW2RB68"/>
<dbReference type="InterPro" id="IPR001844">
    <property type="entry name" value="Cpn60/GroEL"/>
</dbReference>
<comment type="function">
    <text evidence="5">Implicated in mitochondrial protein import and macromolecular assembly. May facilitate the correct folding of imported proteins. May also prevent misfolding and promote the refolding and proper assembly of unfolded polypeptides generated under stress conditions in the mitochondrial matrix.</text>
</comment>
<proteinExistence type="inferred from homology"/>
<dbReference type="PROSITE" id="PS00296">
    <property type="entry name" value="CHAPERONINS_CPN60"/>
    <property type="match status" value="1"/>
</dbReference>
<dbReference type="InterPro" id="IPR027410">
    <property type="entry name" value="TCP-1-like_intermed_sf"/>
</dbReference>
<dbReference type="InterPro" id="IPR027409">
    <property type="entry name" value="GroEL-like_apical_dom_sf"/>
</dbReference>
<dbReference type="EMBL" id="JACGWM010000004">
    <property type="protein sequence ID" value="KAL0376871.1"/>
    <property type="molecule type" value="Genomic_DNA"/>
</dbReference>
<dbReference type="SUPFAM" id="SSF54849">
    <property type="entry name" value="GroEL-intermediate domain like"/>
    <property type="match status" value="1"/>
</dbReference>
<dbReference type="CDD" id="cd03344">
    <property type="entry name" value="GroEL"/>
    <property type="match status" value="1"/>
</dbReference>
<reference evidence="7" key="2">
    <citation type="journal article" date="2024" name="Plant">
        <title>Genomic evolution and insights into agronomic trait innovations of Sesamum species.</title>
        <authorList>
            <person name="Miao H."/>
            <person name="Wang L."/>
            <person name="Qu L."/>
            <person name="Liu H."/>
            <person name="Sun Y."/>
            <person name="Le M."/>
            <person name="Wang Q."/>
            <person name="Wei S."/>
            <person name="Zheng Y."/>
            <person name="Lin W."/>
            <person name="Duan Y."/>
            <person name="Cao H."/>
            <person name="Xiong S."/>
            <person name="Wang X."/>
            <person name="Wei L."/>
            <person name="Li C."/>
            <person name="Ma Q."/>
            <person name="Ju M."/>
            <person name="Zhao R."/>
            <person name="Li G."/>
            <person name="Mu C."/>
            <person name="Tian Q."/>
            <person name="Mei H."/>
            <person name="Zhang T."/>
            <person name="Gao T."/>
            <person name="Zhang H."/>
        </authorList>
    </citation>
    <scope>NUCLEOTIDE SEQUENCE</scope>
    <source>
        <strain evidence="7">KEN8</strain>
    </source>
</reference>
<dbReference type="InterPro" id="IPR027413">
    <property type="entry name" value="GROEL-like_equatorial_sf"/>
</dbReference>
<dbReference type="InterPro" id="IPR018370">
    <property type="entry name" value="Chaperonin_Cpn60_CS"/>
</dbReference>
<dbReference type="SUPFAM" id="SSF52029">
    <property type="entry name" value="GroEL apical domain-like"/>
    <property type="match status" value="1"/>
</dbReference>
<dbReference type="Pfam" id="PF00118">
    <property type="entry name" value="Cpn60_TCP1"/>
    <property type="match status" value="2"/>
</dbReference>
<dbReference type="GO" id="GO:0140662">
    <property type="term" value="F:ATP-dependent protein folding chaperone"/>
    <property type="evidence" value="ECO:0007669"/>
    <property type="project" value="InterPro"/>
</dbReference>
<dbReference type="PRINTS" id="PR00298">
    <property type="entry name" value="CHAPERONIN60"/>
</dbReference>
<evidence type="ECO:0000256" key="6">
    <source>
        <dbReference type="RuleBase" id="RU000418"/>
    </source>
</evidence>
<dbReference type="Gene3D" id="1.10.560.10">
    <property type="entry name" value="GroEL-like equatorial domain"/>
    <property type="match status" value="2"/>
</dbReference>
<dbReference type="GO" id="GO:0042026">
    <property type="term" value="P:protein refolding"/>
    <property type="evidence" value="ECO:0007669"/>
    <property type="project" value="InterPro"/>
</dbReference>
<comment type="caution">
    <text evidence="7">The sequence shown here is derived from an EMBL/GenBank/DDBJ whole genome shotgun (WGS) entry which is preliminary data.</text>
</comment>
<dbReference type="GO" id="GO:0005524">
    <property type="term" value="F:ATP binding"/>
    <property type="evidence" value="ECO:0007669"/>
    <property type="project" value="UniProtKB-KW"/>
</dbReference>
<keyword evidence="3" id="KW-0067">ATP-binding</keyword>
<evidence type="ECO:0000313" key="7">
    <source>
        <dbReference type="EMBL" id="KAL0376871.1"/>
    </source>
</evidence>
<name>A0AAW2RB68_9LAMI</name>
<dbReference type="InterPro" id="IPR002423">
    <property type="entry name" value="Cpn60/GroEL/TCP-1"/>
</dbReference>
<gene>
    <name evidence="7" type="ORF">Scaly_0804700</name>
</gene>
<dbReference type="SUPFAM" id="SSF48592">
    <property type="entry name" value="GroEL equatorial domain-like"/>
    <property type="match status" value="1"/>
</dbReference>
<organism evidence="7">
    <name type="scientific">Sesamum calycinum</name>
    <dbReference type="NCBI Taxonomy" id="2727403"/>
    <lineage>
        <taxon>Eukaryota</taxon>
        <taxon>Viridiplantae</taxon>
        <taxon>Streptophyta</taxon>
        <taxon>Embryophyta</taxon>
        <taxon>Tracheophyta</taxon>
        <taxon>Spermatophyta</taxon>
        <taxon>Magnoliopsida</taxon>
        <taxon>eudicotyledons</taxon>
        <taxon>Gunneridae</taxon>
        <taxon>Pentapetalae</taxon>
        <taxon>asterids</taxon>
        <taxon>lamiids</taxon>
        <taxon>Lamiales</taxon>
        <taxon>Pedaliaceae</taxon>
        <taxon>Sesamum</taxon>
    </lineage>
</organism>
<evidence type="ECO:0000256" key="1">
    <source>
        <dbReference type="ARBA" id="ARBA00006607"/>
    </source>
</evidence>
<dbReference type="Gene3D" id="3.50.7.10">
    <property type="entry name" value="GroEL"/>
    <property type="match status" value="3"/>
</dbReference>
<evidence type="ECO:0000256" key="5">
    <source>
        <dbReference type="ARBA" id="ARBA00025467"/>
    </source>
</evidence>